<feature type="compositionally biased region" description="Polar residues" evidence="1">
    <location>
        <begin position="96"/>
        <end position="111"/>
    </location>
</feature>
<feature type="compositionally biased region" description="Polar residues" evidence="1">
    <location>
        <begin position="174"/>
        <end position="186"/>
    </location>
</feature>
<evidence type="ECO:0000313" key="2">
    <source>
        <dbReference type="EMBL" id="MED6288881.1"/>
    </source>
</evidence>
<proteinExistence type="predicted"/>
<feature type="compositionally biased region" description="Polar residues" evidence="1">
    <location>
        <begin position="45"/>
        <end position="60"/>
    </location>
</feature>
<evidence type="ECO:0000313" key="3">
    <source>
        <dbReference type="Proteomes" id="UP001352852"/>
    </source>
</evidence>
<protein>
    <recommendedName>
        <fullName evidence="4">Prolactin receptor</fullName>
    </recommendedName>
</protein>
<dbReference type="EMBL" id="JAHUTJ010062097">
    <property type="protein sequence ID" value="MED6288881.1"/>
    <property type="molecule type" value="Genomic_DNA"/>
</dbReference>
<gene>
    <name evidence="2" type="ORF">CHARACLAT_030765</name>
</gene>
<keyword evidence="3" id="KW-1185">Reference proteome</keyword>
<sequence length="224" mass="24145">MDVVHSLTLSIHTLYCQVQVLIPQRGNWPPDPGGGVLLSGVDTGSLPQHLTGASTAQSDPSPDPETHLDPCPQRPPSSSGEVVMNKRGAYLVQMSSPTRATPGQSSPNHPMNSDLKPKSPSPLNELENEFPQRAIPYQDTDIEHMHPEPKHNEYRAVPGPGTTCQLLQCRYKTRSGQVGTRASATDASKEGKHSTPKTGHPIEPSTSTPEVPQHGTPWQAPTPK</sequence>
<evidence type="ECO:0008006" key="4">
    <source>
        <dbReference type="Google" id="ProtNLM"/>
    </source>
</evidence>
<evidence type="ECO:0000256" key="1">
    <source>
        <dbReference type="SAM" id="MobiDB-lite"/>
    </source>
</evidence>
<organism evidence="2 3">
    <name type="scientific">Characodon lateralis</name>
    <dbReference type="NCBI Taxonomy" id="208331"/>
    <lineage>
        <taxon>Eukaryota</taxon>
        <taxon>Metazoa</taxon>
        <taxon>Chordata</taxon>
        <taxon>Craniata</taxon>
        <taxon>Vertebrata</taxon>
        <taxon>Euteleostomi</taxon>
        <taxon>Actinopterygii</taxon>
        <taxon>Neopterygii</taxon>
        <taxon>Teleostei</taxon>
        <taxon>Neoteleostei</taxon>
        <taxon>Acanthomorphata</taxon>
        <taxon>Ovalentaria</taxon>
        <taxon>Atherinomorphae</taxon>
        <taxon>Cyprinodontiformes</taxon>
        <taxon>Goodeidae</taxon>
        <taxon>Characodon</taxon>
    </lineage>
</organism>
<reference evidence="2 3" key="1">
    <citation type="submission" date="2021-06" db="EMBL/GenBank/DDBJ databases">
        <authorList>
            <person name="Palmer J.M."/>
        </authorList>
    </citation>
    <scope>NUCLEOTIDE SEQUENCE [LARGE SCALE GENOMIC DNA]</scope>
    <source>
        <strain evidence="2 3">CL_MEX2019</strain>
        <tissue evidence="2">Muscle</tissue>
    </source>
</reference>
<dbReference type="Proteomes" id="UP001352852">
    <property type="component" value="Unassembled WGS sequence"/>
</dbReference>
<comment type="caution">
    <text evidence="2">The sequence shown here is derived from an EMBL/GenBank/DDBJ whole genome shotgun (WGS) entry which is preliminary data.</text>
</comment>
<feature type="region of interest" description="Disordered" evidence="1">
    <location>
        <begin position="33"/>
        <end position="81"/>
    </location>
</feature>
<name>A0ABU7EP93_9TELE</name>
<accession>A0ABU7EP93</accession>
<feature type="region of interest" description="Disordered" evidence="1">
    <location>
        <begin position="96"/>
        <end position="126"/>
    </location>
</feature>
<feature type="region of interest" description="Disordered" evidence="1">
    <location>
        <begin position="173"/>
        <end position="224"/>
    </location>
</feature>